<evidence type="ECO:0000259" key="1">
    <source>
        <dbReference type="Pfam" id="PF13472"/>
    </source>
</evidence>
<dbReference type="GO" id="GO:0004622">
    <property type="term" value="F:phosphatidylcholine lysophospholipase activity"/>
    <property type="evidence" value="ECO:0007669"/>
    <property type="project" value="TreeGrafter"/>
</dbReference>
<gene>
    <name evidence="2" type="ORF">ABS30_01005</name>
</gene>
<dbReference type="InterPro" id="IPR051532">
    <property type="entry name" value="Ester_Hydrolysis_Enzymes"/>
</dbReference>
<name>A0A0R2X387_9GAMM</name>
<evidence type="ECO:0000313" key="3">
    <source>
        <dbReference type="Proteomes" id="UP000052138"/>
    </source>
</evidence>
<proteinExistence type="predicted"/>
<feature type="domain" description="SGNH hydrolase-type esterase" evidence="1">
    <location>
        <begin position="3"/>
        <end position="162"/>
    </location>
</feature>
<reference evidence="2 3" key="1">
    <citation type="submission" date="2015-10" db="EMBL/GenBank/DDBJ databases">
        <title>Metagenome-Assembled Genomes uncover a global brackish microbiome.</title>
        <authorList>
            <person name="Hugerth L.W."/>
            <person name="Larsson J."/>
            <person name="Alneberg J."/>
            <person name="Lindh M.V."/>
            <person name="Legrand C."/>
            <person name="Pinhassi J."/>
            <person name="Andersson A.F."/>
        </authorList>
    </citation>
    <scope>NUCLEOTIDE SEQUENCE [LARGE SCALE GENOMIC DNA]</scope>
    <source>
        <strain evidence="2">BACL3 MAG-120924-bin41</strain>
    </source>
</reference>
<sequence>MLIFGDSLSAAYGIGEDEGWVTLLAERLAQEDSELEVVNGSVSGETTTGGRARLPSLLARYNPAFVLIELGGNDGLRGLPLSLMRENLTDMIQLSQTSGATVMIAGMQIPPNYGPRYTEPFFAQYAELAEEFDLYLIPFLIDGIPQQPELMQADGIHPKAEAQSMILDNFWPVLLEALQPSD</sequence>
<dbReference type="InterPro" id="IPR036514">
    <property type="entry name" value="SGNH_hydro_sf"/>
</dbReference>
<dbReference type="CDD" id="cd01822">
    <property type="entry name" value="Lysophospholipase_L1_like"/>
    <property type="match status" value="1"/>
</dbReference>
<comment type="caution">
    <text evidence="2">The sequence shown here is derived from an EMBL/GenBank/DDBJ whole genome shotgun (WGS) entry which is preliminary data.</text>
</comment>
<protein>
    <recommendedName>
        <fullName evidence="1">SGNH hydrolase-type esterase domain-containing protein</fullName>
    </recommendedName>
</protein>
<organism evidence="2 3">
    <name type="scientific">OM182 bacterium BACL3 MAG-120924-bin41</name>
    <dbReference type="NCBI Taxonomy" id="1655632"/>
    <lineage>
        <taxon>Bacteria</taxon>
        <taxon>Pseudomonadati</taxon>
        <taxon>Pseudomonadota</taxon>
        <taxon>Gammaproteobacteria</taxon>
        <taxon>OMG group</taxon>
        <taxon>OM182 clade</taxon>
    </lineage>
</organism>
<dbReference type="AlphaFoldDB" id="A0A0R2X387"/>
<dbReference type="PANTHER" id="PTHR30383">
    <property type="entry name" value="THIOESTERASE 1/PROTEASE 1/LYSOPHOSPHOLIPASE L1"/>
    <property type="match status" value="1"/>
</dbReference>
<dbReference type="EMBL" id="LIDJ01000013">
    <property type="protein sequence ID" value="KRP30566.1"/>
    <property type="molecule type" value="Genomic_DNA"/>
</dbReference>
<dbReference type="InterPro" id="IPR013830">
    <property type="entry name" value="SGNH_hydro"/>
</dbReference>
<dbReference type="Pfam" id="PF13472">
    <property type="entry name" value="Lipase_GDSL_2"/>
    <property type="match status" value="1"/>
</dbReference>
<dbReference type="Gene3D" id="3.40.50.1110">
    <property type="entry name" value="SGNH hydrolase"/>
    <property type="match status" value="1"/>
</dbReference>
<dbReference type="Proteomes" id="UP000052138">
    <property type="component" value="Unassembled WGS sequence"/>
</dbReference>
<dbReference type="PANTHER" id="PTHR30383:SF24">
    <property type="entry name" value="THIOESTERASE 1_PROTEASE 1_LYSOPHOSPHOLIPASE L1"/>
    <property type="match status" value="1"/>
</dbReference>
<evidence type="ECO:0000313" key="2">
    <source>
        <dbReference type="EMBL" id="KRP30566.1"/>
    </source>
</evidence>
<accession>A0A0R2X387</accession>
<dbReference type="SUPFAM" id="SSF52266">
    <property type="entry name" value="SGNH hydrolase"/>
    <property type="match status" value="1"/>
</dbReference>